<dbReference type="InterPro" id="IPR012441">
    <property type="entry name" value="DUF1643"/>
</dbReference>
<proteinExistence type="predicted"/>
<evidence type="ECO:0000313" key="2">
    <source>
        <dbReference type="Proteomes" id="UP001222377"/>
    </source>
</evidence>
<evidence type="ECO:0000313" key="1">
    <source>
        <dbReference type="EMBL" id="MDF4194902.1"/>
    </source>
</evidence>
<comment type="caution">
    <text evidence="1">The sequence shown here is derived from an EMBL/GenBank/DDBJ whole genome shotgun (WGS) entry which is preliminary data.</text>
</comment>
<name>A0AAP3YG13_BACAM</name>
<dbReference type="EMBL" id="JARKHX010000004">
    <property type="protein sequence ID" value="MDF4194902.1"/>
    <property type="molecule type" value="Genomic_DNA"/>
</dbReference>
<protein>
    <submittedName>
        <fullName evidence="1">DUF1643 domain-containing protein</fullName>
    </submittedName>
</protein>
<dbReference type="Proteomes" id="UP001222377">
    <property type="component" value="Unassembled WGS sequence"/>
</dbReference>
<dbReference type="RefSeq" id="WP_021493472.1">
    <property type="nucleotide sequence ID" value="NZ_JARKHX010000004.1"/>
</dbReference>
<reference evidence="1" key="1">
    <citation type="submission" date="2023-02" db="EMBL/GenBank/DDBJ databases">
        <title>Draft Whole-Genome Sequences of Bacillus Strains of Potential Probiotic for Poultry.</title>
        <authorList>
            <person name="Ma L.M."/>
            <person name="Lopez-Guerra N."/>
            <person name="Zhang G."/>
        </authorList>
    </citation>
    <scope>NUCLEOTIDE SEQUENCE</scope>
    <source>
        <strain evidence="1">OSU1013-24</strain>
    </source>
</reference>
<dbReference type="AlphaFoldDB" id="A0AAP3YG13"/>
<dbReference type="Pfam" id="PF07799">
    <property type="entry name" value="DUF1643"/>
    <property type="match status" value="1"/>
</dbReference>
<sequence length="202" mass="23345">MSIYKYKPAVVKEVLDCKTERLTDSIEARYCLSIKLNNNLDSSYVFIMLNPSIADKEVSDLTITKLCNFSHSLNEVGSIHIVNLYPFYETNSAELSSIIHKLQKENRILYEATVKTNHQIIANLAKESKKVIFAWGDCPKRFDKRSFNKQCQDVKQLLKGINKDEAFVIKTHYNRLLTVKNSPRHPSRPGLKWLEPFHELDA</sequence>
<organism evidence="1 2">
    <name type="scientific">Bacillus amyloliquefaciens</name>
    <name type="common">Bacillus velezensis</name>
    <dbReference type="NCBI Taxonomy" id="1390"/>
    <lineage>
        <taxon>Bacteria</taxon>
        <taxon>Bacillati</taxon>
        <taxon>Bacillota</taxon>
        <taxon>Bacilli</taxon>
        <taxon>Bacillales</taxon>
        <taxon>Bacillaceae</taxon>
        <taxon>Bacillus</taxon>
        <taxon>Bacillus amyloliquefaciens group</taxon>
    </lineage>
</organism>
<accession>A0AAP3YG13</accession>
<gene>
    <name evidence="1" type="ORF">PV946_14195</name>
</gene>